<feature type="transmembrane region" description="Helical" evidence="1">
    <location>
        <begin position="24"/>
        <end position="57"/>
    </location>
</feature>
<keyword evidence="1" id="KW-1133">Transmembrane helix</keyword>
<dbReference type="EMBL" id="CP005290">
    <property type="protein sequence ID" value="AGK61275.1"/>
    <property type="molecule type" value="Genomic_DNA"/>
</dbReference>
<feature type="transmembrane region" description="Helical" evidence="1">
    <location>
        <begin position="69"/>
        <end position="91"/>
    </location>
</feature>
<dbReference type="STRING" id="387631.Asulf_01281"/>
<feature type="transmembrane region" description="Helical" evidence="1">
    <location>
        <begin position="212"/>
        <end position="234"/>
    </location>
</feature>
<dbReference type="Proteomes" id="UP000013307">
    <property type="component" value="Chromosome"/>
</dbReference>
<proteinExistence type="predicted"/>
<evidence type="ECO:0000313" key="2">
    <source>
        <dbReference type="EMBL" id="AGK61275.1"/>
    </source>
</evidence>
<reference evidence="2 3" key="1">
    <citation type="journal article" date="2013" name="Genome Announc.">
        <title>Complete Genome Sequence of the Thermophilic and Facultatively Chemolithoautotrophic Sulfate Reducer Archaeoglobus sulfaticallidus Strain PM70-1T.</title>
        <authorList>
            <person name="Stokke R."/>
            <person name="Hocking W.P."/>
            <person name="Steinsbu B.O."/>
            <person name="Steen I.H."/>
        </authorList>
    </citation>
    <scope>NUCLEOTIDE SEQUENCE [LARGE SCALE GENOMIC DNA]</scope>
    <source>
        <strain evidence="2">PM70-1</strain>
    </source>
</reference>
<keyword evidence="1" id="KW-0472">Membrane</keyword>
<name>N0BLZ0_9EURY</name>
<keyword evidence="1" id="KW-0812">Transmembrane</keyword>
<accession>N0BLZ0</accession>
<evidence type="ECO:0000256" key="1">
    <source>
        <dbReference type="SAM" id="Phobius"/>
    </source>
</evidence>
<dbReference type="eggNOG" id="arCOG02250">
    <property type="taxonomic scope" value="Archaea"/>
</dbReference>
<sequence>MIAGIFRRFERFTSSGNDVLDARVAMLFILFCVVLMGFNFTLSMFTATILLCSLYLALTSNLNRLINSLYFALPFIAFFSVSTLLLTSNAYGAMLNALYILSLLSLSSIMLSIPSKNILMALRFFRLPERYALMVLIALRLVNIYTRDLINIIELYSVNRDYKNKLDFYRKIVKAFVSILILRALSVSEAIYMRDINLALEREQKFGWREAYLILASAVLFCLAVFSFFLNISINN</sequence>
<protein>
    <recommendedName>
        <fullName evidence="4">ABC-type cobalt transport system, permease component CbiQ-related transporter</fullName>
    </recommendedName>
</protein>
<evidence type="ECO:0000313" key="3">
    <source>
        <dbReference type="Proteomes" id="UP000013307"/>
    </source>
</evidence>
<evidence type="ECO:0008006" key="4">
    <source>
        <dbReference type="Google" id="ProtNLM"/>
    </source>
</evidence>
<feature type="transmembrane region" description="Helical" evidence="1">
    <location>
        <begin position="97"/>
        <end position="119"/>
    </location>
</feature>
<dbReference type="AlphaFoldDB" id="N0BLZ0"/>
<organism evidence="2 3">
    <name type="scientific">Archaeoglobus sulfaticallidus PM70-1</name>
    <dbReference type="NCBI Taxonomy" id="387631"/>
    <lineage>
        <taxon>Archaea</taxon>
        <taxon>Methanobacteriati</taxon>
        <taxon>Methanobacteriota</taxon>
        <taxon>Archaeoglobi</taxon>
        <taxon>Archaeoglobales</taxon>
        <taxon>Archaeoglobaceae</taxon>
        <taxon>Archaeoglobus</taxon>
    </lineage>
</organism>
<gene>
    <name evidence="2" type="ORF">Asulf_01281</name>
</gene>
<dbReference type="HOGENOM" id="CLU_1173328_0_0_2"/>
<dbReference type="GeneID" id="15392921"/>
<keyword evidence="3" id="KW-1185">Reference proteome</keyword>
<dbReference type="KEGG" id="ast:Asulf_01281"/>
<dbReference type="RefSeq" id="WP_015590873.1">
    <property type="nucleotide sequence ID" value="NC_021169.1"/>
</dbReference>